<protein>
    <recommendedName>
        <fullName evidence="4">DUF3899 domain-containing protein</fullName>
    </recommendedName>
</protein>
<dbReference type="STRING" id="1121919.SAMN02745975_01037"/>
<feature type="transmembrane region" description="Helical" evidence="1">
    <location>
        <begin position="39"/>
        <end position="58"/>
    </location>
</feature>
<dbReference type="EMBL" id="FQZV01000011">
    <property type="protein sequence ID" value="SHI98049.1"/>
    <property type="molecule type" value="Genomic_DNA"/>
</dbReference>
<evidence type="ECO:0000313" key="3">
    <source>
        <dbReference type="Proteomes" id="UP000184536"/>
    </source>
</evidence>
<name>A0A1M6FKA6_9FIRM</name>
<dbReference type="Proteomes" id="UP000184536">
    <property type="component" value="Unassembled WGS sequence"/>
</dbReference>
<keyword evidence="1" id="KW-0812">Transmembrane</keyword>
<keyword evidence="1" id="KW-1133">Transmembrane helix</keyword>
<dbReference type="OrthoDB" id="9919121at2"/>
<evidence type="ECO:0000256" key="1">
    <source>
        <dbReference type="SAM" id="Phobius"/>
    </source>
</evidence>
<proteinExistence type="predicted"/>
<evidence type="ECO:0000313" key="2">
    <source>
        <dbReference type="EMBL" id="SHI98049.1"/>
    </source>
</evidence>
<feature type="transmembrane region" description="Helical" evidence="1">
    <location>
        <begin position="12"/>
        <end position="33"/>
    </location>
</feature>
<sequence>MKWILNLMKQLAAAFIGSGVVMLMLHVLGITLWKGMLGVGILVLTVGLLGTFGGDVTISGFMSNASAKSGAHPQAAYRMDLTGPRKFTEYERSNKQLDLNFAIILIFIGLFLTIAGFYIESLG</sequence>
<feature type="transmembrane region" description="Helical" evidence="1">
    <location>
        <begin position="99"/>
        <end position="119"/>
    </location>
</feature>
<accession>A0A1M6FKA6</accession>
<reference evidence="3" key="1">
    <citation type="submission" date="2016-11" db="EMBL/GenBank/DDBJ databases">
        <authorList>
            <person name="Varghese N."/>
            <person name="Submissions S."/>
        </authorList>
    </citation>
    <scope>NUCLEOTIDE SEQUENCE [LARGE SCALE GENOMIC DNA]</scope>
    <source>
        <strain evidence="3">DSM 17957</strain>
    </source>
</reference>
<dbReference type="RefSeq" id="WP_110940294.1">
    <property type="nucleotide sequence ID" value="NZ_FQZV01000011.1"/>
</dbReference>
<keyword evidence="3" id="KW-1185">Reference proteome</keyword>
<dbReference type="AlphaFoldDB" id="A0A1M6FKA6"/>
<organism evidence="2 3">
    <name type="scientific">Geosporobacter subterraneus DSM 17957</name>
    <dbReference type="NCBI Taxonomy" id="1121919"/>
    <lineage>
        <taxon>Bacteria</taxon>
        <taxon>Bacillati</taxon>
        <taxon>Bacillota</taxon>
        <taxon>Clostridia</taxon>
        <taxon>Peptostreptococcales</taxon>
        <taxon>Thermotaleaceae</taxon>
        <taxon>Geosporobacter</taxon>
    </lineage>
</organism>
<evidence type="ECO:0008006" key="4">
    <source>
        <dbReference type="Google" id="ProtNLM"/>
    </source>
</evidence>
<gene>
    <name evidence="2" type="ORF">SAMN02745975_01037</name>
</gene>
<keyword evidence="1" id="KW-0472">Membrane</keyword>